<accession>A0A8H3VCI3</accession>
<evidence type="ECO:0000313" key="2">
    <source>
        <dbReference type="EMBL" id="KAE9970610.1"/>
    </source>
</evidence>
<keyword evidence="5" id="KW-1185">Reference proteome</keyword>
<organism evidence="3 5">
    <name type="scientific">Venturia inaequalis</name>
    <name type="common">Apple scab fungus</name>
    <dbReference type="NCBI Taxonomy" id="5025"/>
    <lineage>
        <taxon>Eukaryota</taxon>
        <taxon>Fungi</taxon>
        <taxon>Dikarya</taxon>
        <taxon>Ascomycota</taxon>
        <taxon>Pezizomycotina</taxon>
        <taxon>Dothideomycetes</taxon>
        <taxon>Pleosporomycetidae</taxon>
        <taxon>Venturiales</taxon>
        <taxon>Venturiaceae</taxon>
        <taxon>Venturia</taxon>
    </lineage>
</organism>
<protein>
    <recommendedName>
        <fullName evidence="1">N-acetyltransferase domain-containing protein</fullName>
    </recommendedName>
</protein>
<dbReference type="InterPro" id="IPR016181">
    <property type="entry name" value="Acyl_CoA_acyltransferase"/>
</dbReference>
<evidence type="ECO:0000313" key="3">
    <source>
        <dbReference type="EMBL" id="KAE9986180.1"/>
    </source>
</evidence>
<dbReference type="Gene3D" id="3.40.630.30">
    <property type="match status" value="1"/>
</dbReference>
<dbReference type="PANTHER" id="PTHR42791:SF16">
    <property type="entry name" value="N-ACETYLTRANSFERASE DOMAIN-CONTAINING PROTEIN"/>
    <property type="match status" value="1"/>
</dbReference>
<comment type="caution">
    <text evidence="3">The sequence shown here is derived from an EMBL/GenBank/DDBJ whole genome shotgun (WGS) entry which is preliminary data.</text>
</comment>
<reference evidence="3 5" key="1">
    <citation type="submission" date="2019-07" db="EMBL/GenBank/DDBJ databases">
        <title>Venturia inaequalis Genome Resource.</title>
        <authorList>
            <person name="Lichtner F.J."/>
        </authorList>
    </citation>
    <scope>NUCLEOTIDE SEQUENCE [LARGE SCALE GENOMIC DNA]</scope>
    <source>
        <strain evidence="2 4">120213</strain>
        <strain evidence="3 5">DMI_063113</strain>
    </source>
</reference>
<dbReference type="PANTHER" id="PTHR42791">
    <property type="entry name" value="GNAT FAMILY ACETYLTRANSFERASE"/>
    <property type="match status" value="1"/>
</dbReference>
<sequence>MSIRPATRKDIPSILHILTTAFWDEDAVGRFMHPHRDKYPNDVSKYWRGVVRESWWRGNHHWQIVIVDGEGVVVGFAGWVFVDGNPPTLYQTLLSLSLHTYTFLSTLLSPNRASSPKNLTAPSRALPFYTHKLPPPPRYDLETLAVHPAHQGRGYGGLLVQWGVDRAVGEGVPAAVVTAEGTEAFYGRWFGRRAGRVTEGVGNPLAGVRGGVVMVRDV</sequence>
<proteinExistence type="predicted"/>
<feature type="domain" description="N-acetyltransferase" evidence="1">
    <location>
        <begin position="1"/>
        <end position="218"/>
    </location>
</feature>
<dbReference type="EMBL" id="WNWR01000264">
    <property type="protein sequence ID" value="KAE9986180.1"/>
    <property type="molecule type" value="Genomic_DNA"/>
</dbReference>
<dbReference type="CDD" id="cd04301">
    <property type="entry name" value="NAT_SF"/>
    <property type="match status" value="1"/>
</dbReference>
<dbReference type="SUPFAM" id="SSF55729">
    <property type="entry name" value="Acyl-CoA N-acyltransferases (Nat)"/>
    <property type="match status" value="1"/>
</dbReference>
<evidence type="ECO:0000259" key="1">
    <source>
        <dbReference type="PROSITE" id="PS51186"/>
    </source>
</evidence>
<dbReference type="Proteomes" id="UP000447873">
    <property type="component" value="Unassembled WGS sequence"/>
</dbReference>
<dbReference type="AlphaFoldDB" id="A0A8H3VCI3"/>
<dbReference type="InterPro" id="IPR000182">
    <property type="entry name" value="GNAT_dom"/>
</dbReference>
<evidence type="ECO:0000313" key="4">
    <source>
        <dbReference type="Proteomes" id="UP000447873"/>
    </source>
</evidence>
<evidence type="ECO:0000313" key="5">
    <source>
        <dbReference type="Proteomes" id="UP000490939"/>
    </source>
</evidence>
<dbReference type="InterPro" id="IPR052523">
    <property type="entry name" value="Trichothecene_AcTrans"/>
</dbReference>
<dbReference type="EMBL" id="WNWS01000325">
    <property type="protein sequence ID" value="KAE9970610.1"/>
    <property type="molecule type" value="Genomic_DNA"/>
</dbReference>
<dbReference type="Proteomes" id="UP000490939">
    <property type="component" value="Unassembled WGS sequence"/>
</dbReference>
<dbReference type="PROSITE" id="PS51186">
    <property type="entry name" value="GNAT"/>
    <property type="match status" value="1"/>
</dbReference>
<dbReference type="GO" id="GO:0016747">
    <property type="term" value="F:acyltransferase activity, transferring groups other than amino-acyl groups"/>
    <property type="evidence" value="ECO:0007669"/>
    <property type="project" value="InterPro"/>
</dbReference>
<name>A0A8H3VCI3_VENIN</name>
<dbReference type="Pfam" id="PF00583">
    <property type="entry name" value="Acetyltransf_1"/>
    <property type="match status" value="1"/>
</dbReference>
<gene>
    <name evidence="3" type="ORF">EG327_004430</name>
    <name evidence="2" type="ORF">EG328_006147</name>
</gene>